<evidence type="ECO:0000256" key="1">
    <source>
        <dbReference type="SAM" id="MobiDB-lite"/>
    </source>
</evidence>
<feature type="region of interest" description="Disordered" evidence="1">
    <location>
        <begin position="79"/>
        <end position="100"/>
    </location>
</feature>
<comment type="caution">
    <text evidence="2">The sequence shown here is derived from an EMBL/GenBank/DDBJ whole genome shotgun (WGS) entry which is preliminary data.</text>
</comment>
<dbReference type="Proteomes" id="UP000605970">
    <property type="component" value="Unassembled WGS sequence"/>
</dbReference>
<protein>
    <submittedName>
        <fullName evidence="2">Uncharacterized protein</fullName>
    </submittedName>
</protein>
<proteinExistence type="predicted"/>
<organism evidence="2 3">
    <name type="scientific">Meloidogyne graminicola</name>
    <dbReference type="NCBI Taxonomy" id="189291"/>
    <lineage>
        <taxon>Eukaryota</taxon>
        <taxon>Metazoa</taxon>
        <taxon>Ecdysozoa</taxon>
        <taxon>Nematoda</taxon>
        <taxon>Chromadorea</taxon>
        <taxon>Rhabditida</taxon>
        <taxon>Tylenchina</taxon>
        <taxon>Tylenchomorpha</taxon>
        <taxon>Tylenchoidea</taxon>
        <taxon>Meloidogynidae</taxon>
        <taxon>Meloidogyninae</taxon>
        <taxon>Meloidogyne</taxon>
    </lineage>
</organism>
<dbReference type="AlphaFoldDB" id="A0A8S9ZFT1"/>
<feature type="compositionally biased region" description="Basic and acidic residues" evidence="1">
    <location>
        <begin position="79"/>
        <end position="92"/>
    </location>
</feature>
<accession>A0A8S9ZFT1</accession>
<dbReference type="EMBL" id="JABEBT010000111">
    <property type="protein sequence ID" value="KAF7632148.1"/>
    <property type="molecule type" value="Genomic_DNA"/>
</dbReference>
<evidence type="ECO:0000313" key="2">
    <source>
        <dbReference type="EMBL" id="KAF7632148.1"/>
    </source>
</evidence>
<name>A0A8S9ZFT1_9BILA</name>
<gene>
    <name evidence="2" type="ORF">Mgra_00008461</name>
</gene>
<evidence type="ECO:0000313" key="3">
    <source>
        <dbReference type="Proteomes" id="UP000605970"/>
    </source>
</evidence>
<reference evidence="2" key="1">
    <citation type="journal article" date="2020" name="Ecol. Evol.">
        <title>Genome structure and content of the rice root-knot nematode (Meloidogyne graminicola).</title>
        <authorList>
            <person name="Phan N.T."/>
            <person name="Danchin E.G.J."/>
            <person name="Klopp C."/>
            <person name="Perfus-Barbeoch L."/>
            <person name="Kozlowski D.K."/>
            <person name="Koutsovoulos G.D."/>
            <person name="Lopez-Roques C."/>
            <person name="Bouchez O."/>
            <person name="Zahm M."/>
            <person name="Besnard G."/>
            <person name="Bellafiore S."/>
        </authorList>
    </citation>
    <scope>NUCLEOTIDE SEQUENCE</scope>
    <source>
        <strain evidence="2">VN-18</strain>
    </source>
</reference>
<keyword evidence="3" id="KW-1185">Reference proteome</keyword>
<sequence>MAAKASLLTHHHLTSQLGLLILNQMKKKVKNNKKTKMAKYHKSSPSKDISSQKINWIFLLNENEIKNYLKEDIFEAKSQKSIEEENSPEKDTSSIAASNTSADKIRKLSDSVINKFGSLWGRTTTQI</sequence>